<dbReference type="GO" id="GO:0016020">
    <property type="term" value="C:membrane"/>
    <property type="evidence" value="ECO:0007669"/>
    <property type="project" value="UniProtKB-SubCell"/>
</dbReference>
<sequence length="249" mass="28023">MATTQHYIWASGHFVLLLSAFRYLVARLLFRSVSDWWYKAAFFGALVSYAIVCQKGLNFAPNVAFIKRALMDENFQYFVVALMWWTSKPVMIALIPYMIFSVFHALSFTRTTILPQVLAQGPPATAGGPPTPHPLQRQLQTWVKNNYDGAMRIVAYAEILIAVRVLIGVVTFQTSLFSGFIYGHFLRSRYFQSAFTRDALAHADRTIANFLNRPQIPPAVGSVYDTIRAQIIRWGGATQVPGVPPTQGR</sequence>
<protein>
    <recommendedName>
        <fullName evidence="9">Endoplasmic reticulum protein</fullName>
    </recommendedName>
</protein>
<name>A0A0D7AHJ9_9AGAR</name>
<comment type="subcellular location">
    <subcellularLocation>
        <location evidence="1">Membrane</location>
        <topology evidence="1">Multi-pass membrane protein</topology>
    </subcellularLocation>
</comment>
<dbReference type="EMBL" id="KN881666">
    <property type="protein sequence ID" value="KIY51345.1"/>
    <property type="molecule type" value="Genomic_DNA"/>
</dbReference>
<proteinExistence type="inferred from homology"/>
<dbReference type="Proteomes" id="UP000054144">
    <property type="component" value="Unassembled WGS sequence"/>
</dbReference>
<evidence type="ECO:0000313" key="7">
    <source>
        <dbReference type="EMBL" id="KIY51345.1"/>
    </source>
</evidence>
<dbReference type="InterPro" id="IPR005344">
    <property type="entry name" value="TMEM33/Pom33"/>
</dbReference>
<dbReference type="Pfam" id="PF03661">
    <property type="entry name" value="TMEM33_Pom33"/>
    <property type="match status" value="1"/>
</dbReference>
<dbReference type="GO" id="GO:0071786">
    <property type="term" value="P:endoplasmic reticulum tubular network organization"/>
    <property type="evidence" value="ECO:0007669"/>
    <property type="project" value="TreeGrafter"/>
</dbReference>
<dbReference type="OrthoDB" id="5581259at2759"/>
<evidence type="ECO:0000256" key="2">
    <source>
        <dbReference type="ARBA" id="ARBA00007322"/>
    </source>
</evidence>
<dbReference type="GO" id="GO:0005783">
    <property type="term" value="C:endoplasmic reticulum"/>
    <property type="evidence" value="ECO:0007669"/>
    <property type="project" value="TreeGrafter"/>
</dbReference>
<evidence type="ECO:0000256" key="3">
    <source>
        <dbReference type="ARBA" id="ARBA00022692"/>
    </source>
</evidence>
<feature type="transmembrane region" description="Helical" evidence="6">
    <location>
        <begin position="161"/>
        <end position="185"/>
    </location>
</feature>
<organism evidence="7 8">
    <name type="scientific">Fistulina hepatica ATCC 64428</name>
    <dbReference type="NCBI Taxonomy" id="1128425"/>
    <lineage>
        <taxon>Eukaryota</taxon>
        <taxon>Fungi</taxon>
        <taxon>Dikarya</taxon>
        <taxon>Basidiomycota</taxon>
        <taxon>Agaricomycotina</taxon>
        <taxon>Agaricomycetes</taxon>
        <taxon>Agaricomycetidae</taxon>
        <taxon>Agaricales</taxon>
        <taxon>Fistulinaceae</taxon>
        <taxon>Fistulina</taxon>
    </lineage>
</organism>
<keyword evidence="8" id="KW-1185">Reference proteome</keyword>
<evidence type="ECO:0000256" key="5">
    <source>
        <dbReference type="ARBA" id="ARBA00023136"/>
    </source>
</evidence>
<feature type="transmembrane region" description="Helical" evidence="6">
    <location>
        <begin position="6"/>
        <end position="25"/>
    </location>
</feature>
<accession>A0A0D7AHJ9</accession>
<evidence type="ECO:0008006" key="9">
    <source>
        <dbReference type="Google" id="ProtNLM"/>
    </source>
</evidence>
<feature type="transmembrane region" description="Helical" evidence="6">
    <location>
        <begin position="37"/>
        <end position="57"/>
    </location>
</feature>
<feature type="transmembrane region" description="Helical" evidence="6">
    <location>
        <begin position="77"/>
        <end position="100"/>
    </location>
</feature>
<evidence type="ECO:0000313" key="8">
    <source>
        <dbReference type="Proteomes" id="UP000054144"/>
    </source>
</evidence>
<dbReference type="AlphaFoldDB" id="A0A0D7AHJ9"/>
<evidence type="ECO:0000256" key="1">
    <source>
        <dbReference type="ARBA" id="ARBA00004141"/>
    </source>
</evidence>
<evidence type="ECO:0000256" key="4">
    <source>
        <dbReference type="ARBA" id="ARBA00022989"/>
    </source>
</evidence>
<gene>
    <name evidence="7" type="ORF">FISHEDRAFT_70982</name>
</gene>
<keyword evidence="3 6" id="KW-0812">Transmembrane</keyword>
<reference evidence="7 8" key="1">
    <citation type="journal article" date="2015" name="Fungal Genet. Biol.">
        <title>Evolution of novel wood decay mechanisms in Agaricales revealed by the genome sequences of Fistulina hepatica and Cylindrobasidium torrendii.</title>
        <authorList>
            <person name="Floudas D."/>
            <person name="Held B.W."/>
            <person name="Riley R."/>
            <person name="Nagy L.G."/>
            <person name="Koehler G."/>
            <person name="Ransdell A.S."/>
            <person name="Younus H."/>
            <person name="Chow J."/>
            <person name="Chiniquy J."/>
            <person name="Lipzen A."/>
            <person name="Tritt A."/>
            <person name="Sun H."/>
            <person name="Haridas S."/>
            <person name="LaButti K."/>
            <person name="Ohm R.A."/>
            <person name="Kues U."/>
            <person name="Blanchette R.A."/>
            <person name="Grigoriev I.V."/>
            <person name="Minto R.E."/>
            <person name="Hibbett D.S."/>
        </authorList>
    </citation>
    <scope>NUCLEOTIDE SEQUENCE [LARGE SCALE GENOMIC DNA]</scope>
    <source>
        <strain evidence="7 8">ATCC 64428</strain>
    </source>
</reference>
<evidence type="ECO:0000256" key="6">
    <source>
        <dbReference type="SAM" id="Phobius"/>
    </source>
</evidence>
<comment type="similarity">
    <text evidence="2">Belongs to the PER33/POM33 family.</text>
</comment>
<keyword evidence="4 6" id="KW-1133">Transmembrane helix</keyword>
<dbReference type="PANTHER" id="PTHR12703:SF4">
    <property type="entry name" value="TRANSMEMBRANE PROTEIN 33"/>
    <property type="match status" value="1"/>
</dbReference>
<keyword evidence="5 6" id="KW-0472">Membrane</keyword>
<dbReference type="InterPro" id="IPR051645">
    <property type="entry name" value="PER33/POM33_regulator"/>
</dbReference>
<dbReference type="GO" id="GO:0061024">
    <property type="term" value="P:membrane organization"/>
    <property type="evidence" value="ECO:0007669"/>
    <property type="project" value="TreeGrafter"/>
</dbReference>
<dbReference type="PANTHER" id="PTHR12703">
    <property type="entry name" value="TRANSMEMBRANE PROTEIN 33"/>
    <property type="match status" value="1"/>
</dbReference>